<feature type="non-terminal residue" evidence="1">
    <location>
        <position position="176"/>
    </location>
</feature>
<proteinExistence type="predicted"/>
<sequence length="176" mass="17238">MHLCAAQAVRVVAPGGSGGLLADGGGNLLAAGLEPIAVGVDLDAAASAVHRGTAGSVLPGLVVSEGSAVRVDVVVVGSEEGGAVPDLLVPGGFSYESVLFVGGDGDVVTALVQAADLGNGPGELIVDQLVAGLGRGQVSPARVAVGGHLGDQECGYSSDSEGDAHDDQMLLMMMRK</sequence>
<name>A0AAN5D5E3_9BILA</name>
<reference evidence="2" key="1">
    <citation type="submission" date="2022-10" db="EMBL/GenBank/DDBJ databases">
        <title>Genome assembly of Pristionchus species.</title>
        <authorList>
            <person name="Yoshida K."/>
            <person name="Sommer R.J."/>
        </authorList>
    </citation>
    <scope>NUCLEOTIDE SEQUENCE [LARGE SCALE GENOMIC DNA]</scope>
    <source>
        <strain evidence="2">RS5460</strain>
    </source>
</reference>
<evidence type="ECO:0000313" key="1">
    <source>
        <dbReference type="EMBL" id="GMR57171.1"/>
    </source>
</evidence>
<dbReference type="AlphaFoldDB" id="A0AAN5D5E3"/>
<accession>A0AAN5D5E3</accession>
<protein>
    <submittedName>
        <fullName evidence="1">Uncharacterized protein</fullName>
    </submittedName>
</protein>
<keyword evidence="2" id="KW-1185">Reference proteome</keyword>
<comment type="caution">
    <text evidence="1">The sequence shown here is derived from an EMBL/GenBank/DDBJ whole genome shotgun (WGS) entry which is preliminary data.</text>
</comment>
<dbReference type="Proteomes" id="UP001328107">
    <property type="component" value="Unassembled WGS sequence"/>
</dbReference>
<evidence type="ECO:0000313" key="2">
    <source>
        <dbReference type="Proteomes" id="UP001328107"/>
    </source>
</evidence>
<organism evidence="1 2">
    <name type="scientific">Pristionchus mayeri</name>
    <dbReference type="NCBI Taxonomy" id="1317129"/>
    <lineage>
        <taxon>Eukaryota</taxon>
        <taxon>Metazoa</taxon>
        <taxon>Ecdysozoa</taxon>
        <taxon>Nematoda</taxon>
        <taxon>Chromadorea</taxon>
        <taxon>Rhabditida</taxon>
        <taxon>Rhabditina</taxon>
        <taxon>Diplogasteromorpha</taxon>
        <taxon>Diplogasteroidea</taxon>
        <taxon>Neodiplogasteridae</taxon>
        <taxon>Pristionchus</taxon>
    </lineage>
</organism>
<gene>
    <name evidence="1" type="ORF">PMAYCL1PPCAC_27366</name>
</gene>
<dbReference type="EMBL" id="BTRK01000006">
    <property type="protein sequence ID" value="GMR57171.1"/>
    <property type="molecule type" value="Genomic_DNA"/>
</dbReference>